<name>A0A076G5V3_9CAUD</name>
<dbReference type="RefSeq" id="YP_009097977.1">
    <property type="nucleotide sequence ID" value="NC_025416.1"/>
</dbReference>
<accession>A0A076G5V3</accession>
<reference evidence="1 2" key="1">
    <citation type="journal article" date="2014" name="Appl. Environ. Microbiol.">
        <title>Combined Use of Bacteriophage K and a Novel Bacteriophage To Reduce Staphylococcus aureus Biofilm Formation.</title>
        <authorList>
            <person name="Alves D.R."/>
            <person name="Gaudion A."/>
            <person name="Bean J.E."/>
            <person name="Perez Esteban P."/>
            <person name="Arnot T.C."/>
            <person name="Harper D.R."/>
            <person name="Kot W."/>
            <person name="Hansen L.H."/>
            <person name="Enright M.C."/>
            <person name="Jenkins A.T."/>
        </authorList>
    </citation>
    <scope>NUCLEOTIDE SEQUENCE [LARGE SCALE GENOMIC DNA]</scope>
</reference>
<evidence type="ECO:0000313" key="2">
    <source>
        <dbReference type="Proteomes" id="UP000028960"/>
    </source>
</evidence>
<proteinExistence type="predicted"/>
<dbReference type="InterPro" id="IPR025586">
    <property type="entry name" value="PcfJ"/>
</dbReference>
<evidence type="ECO:0000313" key="1">
    <source>
        <dbReference type="EMBL" id="AII26887.1"/>
    </source>
</evidence>
<keyword evidence="2" id="KW-1185">Reference proteome</keyword>
<dbReference type="Pfam" id="PF14284">
    <property type="entry name" value="PcfJ"/>
    <property type="match status" value="1"/>
</dbReference>
<dbReference type="EMBL" id="KJ888149">
    <property type="protein sequence ID" value="AII26887.1"/>
    <property type="molecule type" value="Genomic_DNA"/>
</dbReference>
<evidence type="ECO:0008006" key="3">
    <source>
        <dbReference type="Google" id="ProtNLM"/>
    </source>
</evidence>
<protein>
    <recommendedName>
        <fullName evidence="3">PcfJ domain-containing protein</fullName>
    </recommendedName>
</protein>
<dbReference type="Proteomes" id="UP000028960">
    <property type="component" value="Segment"/>
</dbReference>
<organism evidence="1 2">
    <name type="scientific">Staphylococcus phage MCE-2014</name>
    <dbReference type="NCBI Taxonomy" id="1524910"/>
    <lineage>
        <taxon>Viruses</taxon>
        <taxon>Duplodnaviria</taxon>
        <taxon>Heunggongvirae</taxon>
        <taxon>Uroviricota</taxon>
        <taxon>Caudoviricetes</taxon>
        <taxon>Herelleviridae</taxon>
        <taxon>Twortvirinae</taxon>
        <taxon>Kayvirus</taxon>
        <taxon>Kayvirus MCE2014</taxon>
    </lineage>
</organism>
<dbReference type="KEGG" id="vg:22276235"/>
<dbReference type="GeneID" id="22276235"/>
<sequence length="683" mass="79822">MAITYKQKGLTEQEIINLPKVNKGCIYIGEEDVFLKKKKNNIINLGSKELFRDIHNIFSFDTATEIHLFLALCGNKEVTNFTGNPYETVEKLVEGVIGENKGRNYKEYIESSREERKEFPLYSSKSRRQIKSKGYVEEKIKELENETRLWGYGARQLDEYKEVVESLNDDIMDILDQGKYGLIKSSITSYMNEDTEKSSSKYYKEMSDSLYSSAWYMHPGTENNSSFGLKVRHIRDKHNMGNKWVLENKSSFDVKTGEVKVFLTDSLVNKELTLNLYKDDISKSEYKNELTLSVLLNVILKNYSQPNLNRGVIIKIIEQTLEHHNFDFSSWCPDNIDVYGHINYRGDKYRIFIGENSTSNYLTTLTDIVKNIDKINNLEEFGLFERNALLFHIPKNPKWKVHEAFNLTKQTYKKLLTLNKFEQGNYLRFANTLYKYYNHLHNEVNLHQLFDDTFLMVRDSRDVTDALKVKPIVNQILSISFANYKKMTHYLDVDAQDRQRITGYALDRYYLDYLQDLSILIREGYRTLESVNLTPFSLKLEHDIVTDEKQSIQQQLDDAELKAKYDNKLEKIIDKTYKLKDGRKVKFLPADTVSKLKDEGRMLSHCVGGYANRILKNSCLILLARLEEDLDNSWFTVEIRITDNGYVLGQQQSIDAYKLPNELKEALEKDIKKINKEEFKEVA</sequence>